<sequence length="188" mass="20143">MAMIENQALRAALPDRLETARLILRAPDLSDVPALTRLANNRKIHAMLSRLPHPYGEDDATTFICDVARSQSEQAYAIISREHGFVGVVSLILAQNEMPEIGYWIGEPYWGQGFASEAAGALLDAALAIGPVAIKARAIAENIGSRRLLEKLGFSLVSQALGSCGPHKGVEIALYKLAPAEGPNDQSA</sequence>
<proteinExistence type="predicted"/>
<dbReference type="AlphaFoldDB" id="A0A916R653"/>
<dbReference type="PANTHER" id="PTHR43792:SF1">
    <property type="entry name" value="N-ACETYLTRANSFERASE DOMAIN-CONTAINING PROTEIN"/>
    <property type="match status" value="1"/>
</dbReference>
<name>A0A916R653_9HYPH</name>
<dbReference type="InterPro" id="IPR000182">
    <property type="entry name" value="GNAT_dom"/>
</dbReference>
<dbReference type="Proteomes" id="UP000596977">
    <property type="component" value="Unassembled WGS sequence"/>
</dbReference>
<evidence type="ECO:0000313" key="2">
    <source>
        <dbReference type="EMBL" id="GGA36728.1"/>
    </source>
</evidence>
<dbReference type="InterPro" id="IPR051531">
    <property type="entry name" value="N-acetyltransferase"/>
</dbReference>
<dbReference type="Gene3D" id="3.40.630.30">
    <property type="match status" value="1"/>
</dbReference>
<dbReference type="Pfam" id="PF13302">
    <property type="entry name" value="Acetyltransf_3"/>
    <property type="match status" value="1"/>
</dbReference>
<reference evidence="2 3" key="1">
    <citation type="journal article" date="2014" name="Int. J. Syst. Evol. Microbiol.">
        <title>Complete genome sequence of Corynebacterium casei LMG S-19264T (=DSM 44701T), isolated from a smear-ripened cheese.</title>
        <authorList>
            <consortium name="US DOE Joint Genome Institute (JGI-PGF)"/>
            <person name="Walter F."/>
            <person name="Albersmeier A."/>
            <person name="Kalinowski J."/>
            <person name="Ruckert C."/>
        </authorList>
    </citation>
    <scope>NUCLEOTIDE SEQUENCE [LARGE SCALE GENOMIC DNA]</scope>
    <source>
        <strain evidence="2 3">CGMCC 1.15896</strain>
    </source>
</reference>
<organism evidence="2 3">
    <name type="scientific">Pelagibacterium lentulum</name>
    <dbReference type="NCBI Taxonomy" id="2029865"/>
    <lineage>
        <taxon>Bacteria</taxon>
        <taxon>Pseudomonadati</taxon>
        <taxon>Pseudomonadota</taxon>
        <taxon>Alphaproteobacteria</taxon>
        <taxon>Hyphomicrobiales</taxon>
        <taxon>Devosiaceae</taxon>
        <taxon>Pelagibacterium</taxon>
    </lineage>
</organism>
<comment type="caution">
    <text evidence="2">The sequence shown here is derived from an EMBL/GenBank/DDBJ whole genome shotgun (WGS) entry which is preliminary data.</text>
</comment>
<dbReference type="SUPFAM" id="SSF55729">
    <property type="entry name" value="Acyl-CoA N-acyltransferases (Nat)"/>
    <property type="match status" value="1"/>
</dbReference>
<accession>A0A916R653</accession>
<evidence type="ECO:0000313" key="3">
    <source>
        <dbReference type="Proteomes" id="UP000596977"/>
    </source>
</evidence>
<gene>
    <name evidence="2" type="ORF">GCM10011499_02530</name>
</gene>
<dbReference type="PANTHER" id="PTHR43792">
    <property type="entry name" value="GNAT FAMILY, PUTATIVE (AFU_ORTHOLOGUE AFUA_3G00765)-RELATED-RELATED"/>
    <property type="match status" value="1"/>
</dbReference>
<protein>
    <submittedName>
        <fullName evidence="2">N-acetyltransferase</fullName>
    </submittedName>
</protein>
<dbReference type="EMBL" id="BMKB01000001">
    <property type="protein sequence ID" value="GGA36728.1"/>
    <property type="molecule type" value="Genomic_DNA"/>
</dbReference>
<feature type="domain" description="N-acetyltransferase" evidence="1">
    <location>
        <begin position="34"/>
        <end position="181"/>
    </location>
</feature>
<dbReference type="GO" id="GO:0016747">
    <property type="term" value="F:acyltransferase activity, transferring groups other than amino-acyl groups"/>
    <property type="evidence" value="ECO:0007669"/>
    <property type="project" value="InterPro"/>
</dbReference>
<dbReference type="InterPro" id="IPR016181">
    <property type="entry name" value="Acyl_CoA_acyltransferase"/>
</dbReference>
<evidence type="ECO:0000259" key="1">
    <source>
        <dbReference type="PROSITE" id="PS51186"/>
    </source>
</evidence>
<dbReference type="PROSITE" id="PS51186">
    <property type="entry name" value="GNAT"/>
    <property type="match status" value="1"/>
</dbReference>
<keyword evidence="3" id="KW-1185">Reference proteome</keyword>